<reference evidence="4" key="1">
    <citation type="journal article" date="2019" name="Int. J. Syst. Evol. Microbiol.">
        <title>The Global Catalogue of Microorganisms (GCM) 10K type strain sequencing project: providing services to taxonomists for standard genome sequencing and annotation.</title>
        <authorList>
            <consortium name="The Broad Institute Genomics Platform"/>
            <consortium name="The Broad Institute Genome Sequencing Center for Infectious Disease"/>
            <person name="Wu L."/>
            <person name="Ma J."/>
        </authorList>
    </citation>
    <scope>NUCLEOTIDE SEQUENCE [LARGE SCALE GENOMIC DNA]</scope>
    <source>
        <strain evidence="4">JCM 18077</strain>
    </source>
</reference>
<dbReference type="Proteomes" id="UP001500822">
    <property type="component" value="Unassembled WGS sequence"/>
</dbReference>
<dbReference type="PANTHER" id="PTHR35176:SF1">
    <property type="entry name" value="F420H(2)-DEPENDENT BILIVERDIN REDUCTASE"/>
    <property type="match status" value="1"/>
</dbReference>
<proteinExistence type="predicted"/>
<keyword evidence="4" id="KW-1185">Reference proteome</keyword>
<protein>
    <submittedName>
        <fullName evidence="3">TIGR03618 family F420-dependent PPOX class oxidoreductase</fullName>
    </submittedName>
</protein>
<dbReference type="NCBIfam" id="TIGR03618">
    <property type="entry name" value="Rv1155_F420"/>
    <property type="match status" value="1"/>
</dbReference>
<comment type="caution">
    <text evidence="3">The sequence shown here is derived from an EMBL/GenBank/DDBJ whole genome shotgun (WGS) entry which is preliminary data.</text>
</comment>
<dbReference type="InterPro" id="IPR019920">
    <property type="entry name" value="F420-binding_dom_put"/>
</dbReference>
<gene>
    <name evidence="3" type="ORF">GCM10023217_19670</name>
</gene>
<evidence type="ECO:0000259" key="2">
    <source>
        <dbReference type="Pfam" id="PF01243"/>
    </source>
</evidence>
<dbReference type="InterPro" id="IPR012349">
    <property type="entry name" value="Split_barrel_FMN-bd"/>
</dbReference>
<name>A0ABP8Z8G8_9ACTN</name>
<dbReference type="EMBL" id="BAABIE010000008">
    <property type="protein sequence ID" value="GAA4749432.1"/>
    <property type="molecule type" value="Genomic_DNA"/>
</dbReference>
<evidence type="ECO:0000313" key="3">
    <source>
        <dbReference type="EMBL" id="GAA4749432.1"/>
    </source>
</evidence>
<dbReference type="Pfam" id="PF01243">
    <property type="entry name" value="PNPOx_N"/>
    <property type="match status" value="1"/>
</dbReference>
<keyword evidence="1" id="KW-0560">Oxidoreductase</keyword>
<evidence type="ECO:0000256" key="1">
    <source>
        <dbReference type="ARBA" id="ARBA00023002"/>
    </source>
</evidence>
<dbReference type="InterPro" id="IPR052019">
    <property type="entry name" value="F420H2_bilvrd_red/Heme_oxyg"/>
</dbReference>
<feature type="domain" description="Pyridoxamine 5'-phosphate oxidase N-terminal" evidence="2">
    <location>
        <begin position="27"/>
        <end position="142"/>
    </location>
</feature>
<dbReference type="InterPro" id="IPR011576">
    <property type="entry name" value="Pyridox_Oxase_N"/>
</dbReference>
<evidence type="ECO:0000313" key="4">
    <source>
        <dbReference type="Proteomes" id="UP001500822"/>
    </source>
</evidence>
<organism evidence="3 4">
    <name type="scientific">Gordonia alkaliphila</name>
    <dbReference type="NCBI Taxonomy" id="1053547"/>
    <lineage>
        <taxon>Bacteria</taxon>
        <taxon>Bacillati</taxon>
        <taxon>Actinomycetota</taxon>
        <taxon>Actinomycetes</taxon>
        <taxon>Mycobacteriales</taxon>
        <taxon>Gordoniaceae</taxon>
        <taxon>Gordonia</taxon>
    </lineage>
</organism>
<dbReference type="SUPFAM" id="SSF50475">
    <property type="entry name" value="FMN-binding split barrel"/>
    <property type="match status" value="1"/>
</dbReference>
<sequence length="151" mass="16725">MQYPTDAGLAPAGLYSRRMARSVDDLSPQARELLTEYHLASLATLRPDGTPHVVAVGFTFDEEAGKARVITFDGSQKVRNVERGGHAALTHVVGPRWLTLEGPARIRREPEQVRDAERRYGARYREPSPNPQRVVIEVDIARAMGSADMFG</sequence>
<dbReference type="PANTHER" id="PTHR35176">
    <property type="entry name" value="HEME OXYGENASE HI_0854-RELATED"/>
    <property type="match status" value="1"/>
</dbReference>
<dbReference type="Gene3D" id="2.30.110.10">
    <property type="entry name" value="Electron Transport, Fmn-binding Protein, Chain A"/>
    <property type="match status" value="1"/>
</dbReference>
<accession>A0ABP8Z8G8</accession>